<evidence type="ECO:0000313" key="4">
    <source>
        <dbReference type="Proteomes" id="UP000614996"/>
    </source>
</evidence>
<dbReference type="EMBL" id="BOPO01000019">
    <property type="protein sequence ID" value="GIL26124.1"/>
    <property type="molecule type" value="Genomic_DNA"/>
</dbReference>
<dbReference type="AlphaFoldDB" id="A0A8J4EM01"/>
<reference evidence="4" key="1">
    <citation type="journal article" date="2021" name="Int. J. Syst. Evol. Microbiol.">
        <title>Actinocatenispora comari sp. nov., an endophytic actinomycete isolated from aerial parts of Comarum salesowianum.</title>
        <authorList>
            <person name="Oyunbileg N."/>
            <person name="Iizaka Y."/>
            <person name="Hamada M."/>
            <person name="Davaapurev B.O."/>
            <person name="Fukumoto A."/>
            <person name="Tsetseg B."/>
            <person name="Kato F."/>
            <person name="Tamura T."/>
            <person name="Batkhuu J."/>
            <person name="Anzai Y."/>
        </authorList>
    </citation>
    <scope>NUCLEOTIDE SEQUENCE [LARGE SCALE GENOMIC DNA]</scope>
    <source>
        <strain evidence="4">NUM-2625</strain>
    </source>
</reference>
<evidence type="ECO:0000313" key="3">
    <source>
        <dbReference type="EMBL" id="GIL26124.1"/>
    </source>
</evidence>
<evidence type="ECO:0000256" key="1">
    <source>
        <dbReference type="SAM" id="MobiDB-lite"/>
    </source>
</evidence>
<feature type="region of interest" description="Disordered" evidence="1">
    <location>
        <begin position="1"/>
        <end position="22"/>
    </location>
</feature>
<keyword evidence="4" id="KW-1185">Reference proteome</keyword>
<dbReference type="Proteomes" id="UP000614996">
    <property type="component" value="Unassembled WGS sequence"/>
</dbReference>
<feature type="region of interest" description="Disordered" evidence="1">
    <location>
        <begin position="239"/>
        <end position="286"/>
    </location>
</feature>
<accession>A0A8J4EM01</accession>
<organism evidence="3 4">
    <name type="scientific">Actinocatenispora comari</name>
    <dbReference type="NCBI Taxonomy" id="2807577"/>
    <lineage>
        <taxon>Bacteria</taxon>
        <taxon>Bacillati</taxon>
        <taxon>Actinomycetota</taxon>
        <taxon>Actinomycetes</taxon>
        <taxon>Micromonosporales</taxon>
        <taxon>Micromonosporaceae</taxon>
        <taxon>Actinocatenispora</taxon>
    </lineage>
</organism>
<feature type="compositionally biased region" description="Basic residues" evidence="1">
    <location>
        <begin position="1"/>
        <end position="16"/>
    </location>
</feature>
<gene>
    <name evidence="3" type="ORF">NUM_13780</name>
</gene>
<proteinExistence type="predicted"/>
<dbReference type="SUPFAM" id="SSF159234">
    <property type="entry name" value="FomD-like"/>
    <property type="match status" value="1"/>
</dbReference>
<dbReference type="InterPro" id="IPR007295">
    <property type="entry name" value="DUF402"/>
</dbReference>
<evidence type="ECO:0000259" key="2">
    <source>
        <dbReference type="Pfam" id="PF04167"/>
    </source>
</evidence>
<name>A0A8J4EM01_9ACTN</name>
<protein>
    <recommendedName>
        <fullName evidence="2">DUF402 domain-containing protein</fullName>
    </recommendedName>
</protein>
<dbReference type="InterPro" id="IPR035930">
    <property type="entry name" value="FomD-like_sf"/>
</dbReference>
<comment type="caution">
    <text evidence="3">The sequence shown here is derived from an EMBL/GenBank/DDBJ whole genome shotgun (WGS) entry which is preliminary data.</text>
</comment>
<dbReference type="Pfam" id="PF04167">
    <property type="entry name" value="DUF402"/>
    <property type="match status" value="1"/>
</dbReference>
<sequence length="286" mass="31243">MRRVGRRSPPVRRVGRRSPLGVGCERRHPAVVVARPGGQAAGMTKMRNPGDVLVERIYFGGALCQVIPARVLRHDADELVVWVAGGTPVLRRRGRSGQALRDVPRADWPSELTPAEWTGSGVVRRYLPGVDHSVWWFFADAGPSGPDSFEGWYVNLERHRLWADGAGIDVVDQELDGWVTPDHAWQWKDEESFAAKIGDPGFFDAAEAALVRAEGERVRPVAERAGVPFDGTWCDFRPDPSWSLPARPDPATTRRPPALRVGAVPAPADGAAGRPGERPDGVPVPD</sequence>
<dbReference type="Gene3D" id="2.40.380.10">
    <property type="entry name" value="FomD-like"/>
    <property type="match status" value="1"/>
</dbReference>
<feature type="compositionally biased region" description="Low complexity" evidence="1">
    <location>
        <begin position="244"/>
        <end position="274"/>
    </location>
</feature>
<feature type="domain" description="DUF402" evidence="2">
    <location>
        <begin position="101"/>
        <end position="219"/>
    </location>
</feature>